<keyword evidence="2 6" id="KW-0812">Transmembrane</keyword>
<evidence type="ECO:0000256" key="6">
    <source>
        <dbReference type="SAM" id="Phobius"/>
    </source>
</evidence>
<dbReference type="GO" id="GO:0016020">
    <property type="term" value="C:membrane"/>
    <property type="evidence" value="ECO:0007669"/>
    <property type="project" value="UniProtKB-SubCell"/>
</dbReference>
<dbReference type="Pfam" id="PF04932">
    <property type="entry name" value="Wzy_C"/>
    <property type="match status" value="1"/>
</dbReference>
<organism evidence="8 9">
    <name type="scientific">Futiania mangrovi</name>
    <dbReference type="NCBI Taxonomy" id="2959716"/>
    <lineage>
        <taxon>Bacteria</taxon>
        <taxon>Pseudomonadati</taxon>
        <taxon>Pseudomonadota</taxon>
        <taxon>Alphaproteobacteria</taxon>
        <taxon>Futianiales</taxon>
        <taxon>Futianiaceae</taxon>
        <taxon>Futiania</taxon>
    </lineage>
</organism>
<feature type="transmembrane region" description="Helical" evidence="6">
    <location>
        <begin position="273"/>
        <end position="292"/>
    </location>
</feature>
<keyword evidence="4 6" id="KW-0472">Membrane</keyword>
<dbReference type="RefSeq" id="WP_269331304.1">
    <property type="nucleotide sequence ID" value="NZ_JAMZFT010000001.1"/>
</dbReference>
<accession>A0A9J6P982</accession>
<feature type="region of interest" description="Disordered" evidence="5">
    <location>
        <begin position="439"/>
        <end position="463"/>
    </location>
</feature>
<keyword evidence="3 6" id="KW-1133">Transmembrane helix</keyword>
<feature type="transmembrane region" description="Helical" evidence="6">
    <location>
        <begin position="223"/>
        <end position="241"/>
    </location>
</feature>
<feature type="transmembrane region" description="Helical" evidence="6">
    <location>
        <begin position="199"/>
        <end position="216"/>
    </location>
</feature>
<feature type="transmembrane region" description="Helical" evidence="6">
    <location>
        <begin position="247"/>
        <end position="266"/>
    </location>
</feature>
<keyword evidence="8" id="KW-0436">Ligase</keyword>
<gene>
    <name evidence="8" type="ORF">NJQ99_02945</name>
</gene>
<evidence type="ECO:0000313" key="8">
    <source>
        <dbReference type="EMBL" id="MCP1335357.1"/>
    </source>
</evidence>
<dbReference type="InterPro" id="IPR051533">
    <property type="entry name" value="WaaL-like"/>
</dbReference>
<comment type="caution">
    <text evidence="8">The sequence shown here is derived from an EMBL/GenBank/DDBJ whole genome shotgun (WGS) entry which is preliminary data.</text>
</comment>
<keyword evidence="9" id="KW-1185">Reference proteome</keyword>
<comment type="subcellular location">
    <subcellularLocation>
        <location evidence="1">Membrane</location>
        <topology evidence="1">Multi-pass membrane protein</topology>
    </subcellularLocation>
</comment>
<dbReference type="PROSITE" id="PS51257">
    <property type="entry name" value="PROKAR_LIPOPROTEIN"/>
    <property type="match status" value="1"/>
</dbReference>
<dbReference type="Proteomes" id="UP001055804">
    <property type="component" value="Unassembled WGS sequence"/>
</dbReference>
<feature type="transmembrane region" description="Helical" evidence="6">
    <location>
        <begin position="150"/>
        <end position="171"/>
    </location>
</feature>
<protein>
    <submittedName>
        <fullName evidence="8">O-antigen ligase family protein</fullName>
    </submittedName>
</protein>
<dbReference type="EMBL" id="JAMZFT010000001">
    <property type="protein sequence ID" value="MCP1335357.1"/>
    <property type="molecule type" value="Genomic_DNA"/>
</dbReference>
<reference evidence="8" key="1">
    <citation type="submission" date="2022-06" db="EMBL/GenBank/DDBJ databases">
        <title>Isolation and Genomics of Futiania mangrovii gen. nov., sp. nov., a Rare and Metabolically-versatile member in the Class Alphaproteobacteria.</title>
        <authorList>
            <person name="Liu L."/>
            <person name="Huang W.-C."/>
            <person name="Pan J."/>
            <person name="Li J."/>
            <person name="Huang Y."/>
            <person name="Du H."/>
            <person name="Liu Y."/>
            <person name="Li M."/>
        </authorList>
    </citation>
    <scope>NUCLEOTIDE SEQUENCE</scope>
    <source>
        <strain evidence="8">FT118</strain>
    </source>
</reference>
<dbReference type="AlphaFoldDB" id="A0A9J6P982"/>
<dbReference type="GO" id="GO:0016874">
    <property type="term" value="F:ligase activity"/>
    <property type="evidence" value="ECO:0007669"/>
    <property type="project" value="UniProtKB-KW"/>
</dbReference>
<evidence type="ECO:0000256" key="4">
    <source>
        <dbReference type="ARBA" id="ARBA00023136"/>
    </source>
</evidence>
<feature type="transmembrane region" description="Helical" evidence="6">
    <location>
        <begin position="67"/>
        <end position="84"/>
    </location>
</feature>
<evidence type="ECO:0000256" key="3">
    <source>
        <dbReference type="ARBA" id="ARBA00022989"/>
    </source>
</evidence>
<evidence type="ECO:0000256" key="1">
    <source>
        <dbReference type="ARBA" id="ARBA00004141"/>
    </source>
</evidence>
<evidence type="ECO:0000256" key="5">
    <source>
        <dbReference type="SAM" id="MobiDB-lite"/>
    </source>
</evidence>
<dbReference type="PANTHER" id="PTHR37422:SF23">
    <property type="entry name" value="TEICHURONIC ACID BIOSYNTHESIS PROTEIN TUAE"/>
    <property type="match status" value="1"/>
</dbReference>
<evidence type="ECO:0000259" key="7">
    <source>
        <dbReference type="Pfam" id="PF04932"/>
    </source>
</evidence>
<evidence type="ECO:0000313" key="9">
    <source>
        <dbReference type="Proteomes" id="UP001055804"/>
    </source>
</evidence>
<feature type="transmembrane region" description="Helical" evidence="6">
    <location>
        <begin position="125"/>
        <end position="143"/>
    </location>
</feature>
<dbReference type="PANTHER" id="PTHR37422">
    <property type="entry name" value="TEICHURONIC ACID BIOSYNTHESIS PROTEIN TUAE"/>
    <property type="match status" value="1"/>
</dbReference>
<evidence type="ECO:0000256" key="2">
    <source>
        <dbReference type="ARBA" id="ARBA00022692"/>
    </source>
</evidence>
<sequence length="463" mass="46702">MACKRKSLQALFGAAGLALLCACLLLAPLPLGSAPPLPALLLAVMQGLAALLIALGPPAAAHRPRALPRWPFAGLALVLLWPVVQHLPLPPGPWTHPAHLDASAVLGTKPLGRIALTGEGASGALLTWLGHAAAFAATLLAARDLASARLLLAALIVSGVTVALYGLAVFATGNATVLHMAKWAYPGALTATFVNRNDFAAFAGLTVLAGIAYLHVSSARGQVRAPLLAAGLLALTAALLLTGSRAGIAAAGIALAFQAGVIAWQVPRLRRPLLMGCGLFAALLLALSNPLLDRLPGAADALATRLALTSASLAALAEAPWTGIGLASFADAAAPYLPPALMPHVLWDRAHSAWIGAALALGLPVFALLLASLARLALSCAGALSRQHGHPLPLLACAAALQMALHGLADEPLTLPAVGGLFAVLFGLGLAQAGQAGSTARRTESARDSAMTRARSGSGSAQT</sequence>
<feature type="transmembrane region" description="Helical" evidence="6">
    <location>
        <begin position="415"/>
        <end position="433"/>
    </location>
</feature>
<feature type="transmembrane region" description="Helical" evidence="6">
    <location>
        <begin position="353"/>
        <end position="378"/>
    </location>
</feature>
<dbReference type="InterPro" id="IPR007016">
    <property type="entry name" value="O-antigen_ligase-rel_domated"/>
</dbReference>
<feature type="domain" description="O-antigen ligase-related" evidence="7">
    <location>
        <begin position="231"/>
        <end position="370"/>
    </location>
</feature>
<feature type="transmembrane region" description="Helical" evidence="6">
    <location>
        <begin position="36"/>
        <end position="55"/>
    </location>
</feature>
<name>A0A9J6P982_9PROT</name>
<proteinExistence type="predicted"/>